<dbReference type="AlphaFoldDB" id="A0A8W8KDC2"/>
<evidence type="ECO:0000313" key="5">
    <source>
        <dbReference type="Proteomes" id="UP000005408"/>
    </source>
</evidence>
<dbReference type="EnsemblMetazoa" id="G22708.2">
    <property type="protein sequence ID" value="G22708.2:cds"/>
    <property type="gene ID" value="G22708"/>
</dbReference>
<keyword evidence="5" id="KW-1185">Reference proteome</keyword>
<keyword evidence="3" id="KW-0732">Signal</keyword>
<accession>A0A8W8KDC2</accession>
<keyword evidence="2" id="KW-0812">Transmembrane</keyword>
<evidence type="ECO:0000313" key="4">
    <source>
        <dbReference type="EnsemblMetazoa" id="G22708.2:cds"/>
    </source>
</evidence>
<proteinExistence type="predicted"/>
<evidence type="ECO:0000256" key="3">
    <source>
        <dbReference type="SAM" id="SignalP"/>
    </source>
</evidence>
<keyword evidence="2" id="KW-1133">Transmembrane helix</keyword>
<name>A0A8W8KDC2_MAGGI</name>
<organism evidence="4 5">
    <name type="scientific">Magallana gigas</name>
    <name type="common">Pacific oyster</name>
    <name type="synonym">Crassostrea gigas</name>
    <dbReference type="NCBI Taxonomy" id="29159"/>
    <lineage>
        <taxon>Eukaryota</taxon>
        <taxon>Metazoa</taxon>
        <taxon>Spiralia</taxon>
        <taxon>Lophotrochozoa</taxon>
        <taxon>Mollusca</taxon>
        <taxon>Bivalvia</taxon>
        <taxon>Autobranchia</taxon>
        <taxon>Pteriomorphia</taxon>
        <taxon>Ostreida</taxon>
        <taxon>Ostreoidea</taxon>
        <taxon>Ostreidae</taxon>
        <taxon>Magallana</taxon>
    </lineage>
</organism>
<feature type="transmembrane region" description="Helical" evidence="2">
    <location>
        <begin position="110"/>
        <end position="135"/>
    </location>
</feature>
<dbReference type="OMA" id="CAGYRTI"/>
<evidence type="ECO:0000256" key="2">
    <source>
        <dbReference type="SAM" id="Phobius"/>
    </source>
</evidence>
<keyword evidence="2" id="KW-0472">Membrane</keyword>
<protein>
    <recommendedName>
        <fullName evidence="6">TNFR-Cys domain-containing protein</fullName>
    </recommendedName>
</protein>
<reference evidence="4" key="1">
    <citation type="submission" date="2022-08" db="UniProtKB">
        <authorList>
            <consortium name="EnsemblMetazoa"/>
        </authorList>
    </citation>
    <scope>IDENTIFICATION</scope>
    <source>
        <strain evidence="4">05x7-T-G4-1.051#20</strain>
    </source>
</reference>
<feature type="chain" id="PRO_5036499565" description="TNFR-Cys domain-containing protein" evidence="3">
    <location>
        <begin position="18"/>
        <end position="335"/>
    </location>
</feature>
<evidence type="ECO:0008006" key="6">
    <source>
        <dbReference type="Google" id="ProtNLM"/>
    </source>
</evidence>
<dbReference type="OrthoDB" id="6206821at2759"/>
<feature type="signal peptide" evidence="3">
    <location>
        <begin position="1"/>
        <end position="17"/>
    </location>
</feature>
<evidence type="ECO:0000256" key="1">
    <source>
        <dbReference type="SAM" id="MobiDB-lite"/>
    </source>
</evidence>
<dbReference type="Proteomes" id="UP000005408">
    <property type="component" value="Unassembled WGS sequence"/>
</dbReference>
<feature type="compositionally biased region" description="Basic and acidic residues" evidence="1">
    <location>
        <begin position="284"/>
        <end position="296"/>
    </location>
</feature>
<sequence>MATFFIIPFLVSFGIYCLDLNPIEPDCFHPPRTGKRCCAGYRTIGGKCHVCIGSIGFECVKPCPVGYYGKQCSDKCRQCDICNATTGECSNETTTTVNRDILPIEKSRSVIWVSVLLGVFASVGSVAAVLFSIYVKERKKNTGNDVRQLDQISDGNVDVEDYDAIRYSCMMLEDDSACNKQKNALDRISYAKTQTIPNMYNKLSFNKSERPSMDCGPQELYNIADHSEKHMQCQTNYGEYVTVATDKATSCTISMKNNTKENEHCQTVDNTYDDVLNEPTKNTAESRKTNYVELPHRGKNRRKKPELKPKPESIKALPVNLDSTIGNRPYSLANH</sequence>
<feature type="region of interest" description="Disordered" evidence="1">
    <location>
        <begin position="270"/>
        <end position="314"/>
    </location>
</feature>